<organism evidence="1 2">
    <name type="scientific">Streptomyces niveus</name>
    <name type="common">Streptomyces spheroides</name>
    <dbReference type="NCBI Taxonomy" id="193462"/>
    <lineage>
        <taxon>Bacteria</taxon>
        <taxon>Bacillati</taxon>
        <taxon>Actinomycetota</taxon>
        <taxon>Actinomycetes</taxon>
        <taxon>Kitasatosporales</taxon>
        <taxon>Streptomycetaceae</taxon>
        <taxon>Streptomyces</taxon>
    </lineage>
</organism>
<reference evidence="1 2" key="1">
    <citation type="submission" date="2016-11" db="EMBL/GenBank/DDBJ databases">
        <title>Complete genome sequence of Streptomyces niveus SCSIO 3406.</title>
        <authorList>
            <person name="Zhu Q."/>
            <person name="Cheng W."/>
            <person name="Song Y."/>
            <person name="Li Q."/>
            <person name="Ju J."/>
        </authorList>
    </citation>
    <scope>NUCLEOTIDE SEQUENCE [LARGE SCALE GENOMIC DNA]</scope>
    <source>
        <strain evidence="1 2">SCSIO 3406</strain>
    </source>
</reference>
<protein>
    <submittedName>
        <fullName evidence="1">Uncharacterized protein</fullName>
    </submittedName>
</protein>
<keyword evidence="2" id="KW-1185">Reference proteome</keyword>
<gene>
    <name evidence="1" type="ORF">BBN63_03975</name>
</gene>
<evidence type="ECO:0000313" key="2">
    <source>
        <dbReference type="Proteomes" id="UP000189677"/>
    </source>
</evidence>
<dbReference type="AlphaFoldDB" id="A0A1U9QMV3"/>
<proteinExistence type="predicted"/>
<name>A0A1U9QMV3_STRNV</name>
<dbReference type="KEGG" id="snw:BBN63_03975"/>
<sequence length="113" mass="12221">MVVRLTRSGGQRLTEIFSYLVEKAIEDVVRQCEALCCGVQGVERVVEKHGLMIASWASKCSGDRGPGSTDAVMDFVEHHSVLAASERPAERFGNEMGNLQLSVGQLGTGGFQH</sequence>
<evidence type="ECO:0000313" key="1">
    <source>
        <dbReference type="EMBL" id="AQU65527.1"/>
    </source>
</evidence>
<accession>A0A1U9QMV3</accession>
<dbReference type="Proteomes" id="UP000189677">
    <property type="component" value="Chromosome"/>
</dbReference>
<dbReference type="EMBL" id="CP018047">
    <property type="protein sequence ID" value="AQU65527.1"/>
    <property type="molecule type" value="Genomic_DNA"/>
</dbReference>